<feature type="compositionally biased region" description="Basic residues" evidence="6">
    <location>
        <begin position="1142"/>
        <end position="1151"/>
    </location>
</feature>
<feature type="region of interest" description="Disordered" evidence="6">
    <location>
        <begin position="367"/>
        <end position="466"/>
    </location>
</feature>
<evidence type="ECO:0000256" key="1">
    <source>
        <dbReference type="ARBA" id="ARBA00004123"/>
    </source>
</evidence>
<dbReference type="SMART" id="SM01032">
    <property type="entry name" value="BHD_3"/>
    <property type="match status" value="1"/>
</dbReference>
<comment type="subcellular location">
    <subcellularLocation>
        <location evidence="1">Nucleus</location>
    </subcellularLocation>
</comment>
<feature type="compositionally biased region" description="Acidic residues" evidence="6">
    <location>
        <begin position="987"/>
        <end position="1000"/>
    </location>
</feature>
<dbReference type="InterPro" id="IPR004583">
    <property type="entry name" value="DNA_repair_Rad4"/>
</dbReference>
<dbReference type="InterPro" id="IPR036985">
    <property type="entry name" value="Transglutaminase-like_sf"/>
</dbReference>
<gene>
    <name evidence="10" type="ORF">KCV03_g2385</name>
</gene>
<proteinExistence type="inferred from homology"/>
<keyword evidence="3" id="KW-0227">DNA damage</keyword>
<feature type="compositionally biased region" description="Basic and acidic residues" evidence="6">
    <location>
        <begin position="94"/>
        <end position="105"/>
    </location>
</feature>
<feature type="non-terminal residue" evidence="10">
    <location>
        <position position="1151"/>
    </location>
</feature>
<dbReference type="Pfam" id="PF10404">
    <property type="entry name" value="BHD_2"/>
    <property type="match status" value="1"/>
</dbReference>
<feature type="region of interest" description="Disordered" evidence="6">
    <location>
        <begin position="66"/>
        <end position="113"/>
    </location>
</feature>
<comment type="similarity">
    <text evidence="2">Belongs to the XPC family.</text>
</comment>
<feature type="compositionally biased region" description="Basic residues" evidence="6">
    <location>
        <begin position="1017"/>
        <end position="1045"/>
    </location>
</feature>
<dbReference type="Pfam" id="PF10405">
    <property type="entry name" value="BHD_3"/>
    <property type="match status" value="1"/>
</dbReference>
<dbReference type="GO" id="GO:0003684">
    <property type="term" value="F:damaged DNA binding"/>
    <property type="evidence" value="ECO:0007669"/>
    <property type="project" value="InterPro"/>
</dbReference>
<feature type="compositionally biased region" description="Basic residues" evidence="6">
    <location>
        <begin position="398"/>
        <end position="409"/>
    </location>
</feature>
<feature type="compositionally biased region" description="Basic and acidic residues" evidence="6">
    <location>
        <begin position="237"/>
        <end position="249"/>
    </location>
</feature>
<feature type="compositionally biased region" description="Acidic residues" evidence="6">
    <location>
        <begin position="1121"/>
        <end position="1135"/>
    </location>
</feature>
<feature type="domain" description="Rad4 beta-hairpin" evidence="9">
    <location>
        <begin position="744"/>
        <end position="818"/>
    </location>
</feature>
<feature type="compositionally biased region" description="Acidic residues" evidence="6">
    <location>
        <begin position="1050"/>
        <end position="1064"/>
    </location>
</feature>
<feature type="compositionally biased region" description="Polar residues" evidence="6">
    <location>
        <begin position="374"/>
        <end position="383"/>
    </location>
</feature>
<feature type="compositionally biased region" description="Basic and acidic residues" evidence="6">
    <location>
        <begin position="18"/>
        <end position="36"/>
    </location>
</feature>
<evidence type="ECO:0000256" key="2">
    <source>
        <dbReference type="ARBA" id="ARBA00009525"/>
    </source>
</evidence>
<dbReference type="InterPro" id="IPR038765">
    <property type="entry name" value="Papain-like_cys_pep_sf"/>
</dbReference>
<dbReference type="EMBL" id="JAHFYH010000011">
    <property type="protein sequence ID" value="KAH0226902.1"/>
    <property type="molecule type" value="Genomic_DNA"/>
</dbReference>
<dbReference type="Pfam" id="PF10403">
    <property type="entry name" value="BHD_1"/>
    <property type="match status" value="1"/>
</dbReference>
<dbReference type="GO" id="GO:0006298">
    <property type="term" value="P:mismatch repair"/>
    <property type="evidence" value="ECO:0007669"/>
    <property type="project" value="TreeGrafter"/>
</dbReference>
<dbReference type="Gene3D" id="3.30.60.290">
    <property type="entry name" value="Rad4, beta-hairpin domain BHD2"/>
    <property type="match status" value="1"/>
</dbReference>
<dbReference type="PANTHER" id="PTHR12135">
    <property type="entry name" value="DNA REPAIR PROTEIN XP-C / RAD4"/>
    <property type="match status" value="1"/>
</dbReference>
<dbReference type="InterPro" id="IPR018326">
    <property type="entry name" value="Rad4_beta-hairpin_dom1"/>
</dbReference>
<evidence type="ECO:0000256" key="3">
    <source>
        <dbReference type="ARBA" id="ARBA00022763"/>
    </source>
</evidence>
<dbReference type="FunFam" id="3.30.70.2460:FF:000001">
    <property type="entry name" value="DNA repair protein Rad4 family"/>
    <property type="match status" value="1"/>
</dbReference>
<evidence type="ECO:0000259" key="9">
    <source>
        <dbReference type="SMART" id="SM01032"/>
    </source>
</evidence>
<dbReference type="InterPro" id="IPR042488">
    <property type="entry name" value="Rad4_BHD3_sf"/>
</dbReference>
<dbReference type="SMART" id="SM01031">
    <property type="entry name" value="BHD_2"/>
    <property type="match status" value="1"/>
</dbReference>
<feature type="compositionally biased region" description="Acidic residues" evidence="6">
    <location>
        <begin position="926"/>
        <end position="939"/>
    </location>
</feature>
<evidence type="ECO:0000259" key="7">
    <source>
        <dbReference type="SMART" id="SM01030"/>
    </source>
</evidence>
<dbReference type="GO" id="GO:0005737">
    <property type="term" value="C:cytoplasm"/>
    <property type="evidence" value="ECO:0007669"/>
    <property type="project" value="TreeGrafter"/>
</dbReference>
<feature type="compositionally biased region" description="Basic residues" evidence="6">
    <location>
        <begin position="1"/>
        <end position="11"/>
    </location>
</feature>
<dbReference type="GO" id="GO:0071942">
    <property type="term" value="C:XPC complex"/>
    <property type="evidence" value="ECO:0007669"/>
    <property type="project" value="TreeGrafter"/>
</dbReference>
<dbReference type="InterPro" id="IPR018328">
    <property type="entry name" value="Rad4_beta-hairpin_dom3"/>
</dbReference>
<reference evidence="10" key="2">
    <citation type="submission" date="2021-08" db="EMBL/GenBank/DDBJ databases">
        <authorList>
            <person name="Gostincar C."/>
            <person name="Sun X."/>
            <person name="Song Z."/>
            <person name="Gunde-Cimerman N."/>
        </authorList>
    </citation>
    <scope>NUCLEOTIDE SEQUENCE</scope>
    <source>
        <strain evidence="10">EXF-8016</strain>
    </source>
</reference>
<evidence type="ECO:0000256" key="4">
    <source>
        <dbReference type="ARBA" id="ARBA00023204"/>
    </source>
</evidence>
<evidence type="ECO:0000313" key="10">
    <source>
        <dbReference type="EMBL" id="KAH0226902.1"/>
    </source>
</evidence>
<feature type="domain" description="Rad4 beta-hairpin" evidence="7">
    <location>
        <begin position="615"/>
        <end position="672"/>
    </location>
</feature>
<feature type="region of interest" description="Disordered" evidence="6">
    <location>
        <begin position="216"/>
        <end position="252"/>
    </location>
</feature>
<dbReference type="SUPFAM" id="SSF54001">
    <property type="entry name" value="Cysteine proteinases"/>
    <property type="match status" value="1"/>
</dbReference>
<comment type="caution">
    <text evidence="10">The sequence shown here is derived from an EMBL/GenBank/DDBJ whole genome shotgun (WGS) entry which is preliminary data.</text>
</comment>
<dbReference type="OrthoDB" id="300780at2759"/>
<evidence type="ECO:0000256" key="6">
    <source>
        <dbReference type="SAM" id="MobiDB-lite"/>
    </source>
</evidence>
<dbReference type="InterPro" id="IPR018325">
    <property type="entry name" value="Rad4/PNGase_transGLS-fold"/>
</dbReference>
<evidence type="ECO:0000256" key="5">
    <source>
        <dbReference type="ARBA" id="ARBA00023242"/>
    </source>
</evidence>
<feature type="compositionally biased region" description="Acidic residues" evidence="6">
    <location>
        <begin position="75"/>
        <end position="93"/>
    </location>
</feature>
<sequence>MPPFVPRKRRSPSPEAPPAKRRETARGNKAPVDKKPTKPIKPKSSVFDAIDTLNTKATAEEAKNFFASVGKGDSDDNDDDDASSSSEDDDHDFEDVPMKEAPKEQDDGDDMDWEDAVPAQEDKVDDDSAIQDINISINEDGSVQAIAAAEQQAKAKKGPSKRERQARIRAHCIHVQTLLFHNAVRNSWLNDAELHKILLDSLSQGVKDEIDRWKINMGMKQPPPKKKQKGKSKGNSKARDWGQDADRLEPGVPNLSSGDPLLRLLKVLTAYWRKRFHVTAPGIRKQGCLPQRLIAYEIKAWAKNKSNFERHGERIENIQEFRKCAKECRGSRDFGAQLFTALIRAIGIESRMVASLQPTGFGWTKVEDGEIKKQPQTTSTNPVEISDDESDVAESPKPKSKSKAKAKKPLKVEKPARKSTRKPQSAVVEDESSDLSSIPSDADDDDDASVIDITPAPPPKNSKKFDRDLAYPHYWTEVLSPVSNTYIPVDSIVLSTVASNQELLSTFEPRGKRADQAKQVICYVVAHNPDTTCKDVTVRYLKKHQLPGRTKGFRMPVEKIPVLNKRGKVIKTEDYDFFKRIMSPFVRPHNKRTAADDIEESTDLKPFKPATEKAKVATESLQWYKQSAEFVLERHLRREEAILPNAKQVRTFTSGKGDKEKSEPVYRRADVVNCKTVESWHKEGRQIKLGEQPLKMVPVRAVTLMRKREMEEAERETGEKLKQGLYGIDQTEWIIPPPIENGVIPKNAYNNIDVYVPSMVPKGAVHIPLRSTARICRKLNIDYAEACTGFEFGKQRAVPIITGVVVAAENEDAVIDAWEVEEAERKRKEDVKRQATNLHLWRKFLMGLRIVERIRSDYAGRPNEIDEVNPFVNRDKQKKKKTPRDEMTMGGGFLVSEDEEDDKSKETKEEEDTELSLGGGGFMPENGDEDETKAEDADIEMGGGFLLDDDNDAEEEKKPVTSSHFAPMSLAAAAHRQARSSDAESVKEEEESEEEMDIEELPPQHHNPRAATATAKSKAKPKAAPKAKAKAAPKPPPKRHARKSKAVVPESEEEEDDVEDEDAEEAHSSSLSDLTDASEDSAPSKPIKRRDSSPRIVISPRKKNGIKKEIKSPYFSHTEDDGGGEEMEEDEESEEEVVKPRQTTRRTRGKG</sequence>
<dbReference type="Gene3D" id="3.30.70.2460">
    <property type="entry name" value="Rad4, beta-hairpin domain BHD3"/>
    <property type="match status" value="1"/>
</dbReference>
<protein>
    <submittedName>
        <fullName evidence="10">Rad4-domain-containing protein</fullName>
    </submittedName>
</protein>
<dbReference type="SMART" id="SM01030">
    <property type="entry name" value="BHD_1"/>
    <property type="match status" value="1"/>
</dbReference>
<feature type="domain" description="Rad4 beta-hairpin" evidence="8">
    <location>
        <begin position="674"/>
        <end position="737"/>
    </location>
</feature>
<dbReference type="Gene3D" id="2.20.20.110">
    <property type="entry name" value="Rad4, beta-hairpin domain BHD1"/>
    <property type="match status" value="1"/>
</dbReference>
<accession>A0A9P8GJW0</accession>
<dbReference type="AlphaFoldDB" id="A0A9P8GJW0"/>
<organism evidence="10 11">
    <name type="scientific">Aureobasidium melanogenum</name>
    <name type="common">Aureobasidium pullulans var. melanogenum</name>
    <dbReference type="NCBI Taxonomy" id="46634"/>
    <lineage>
        <taxon>Eukaryota</taxon>
        <taxon>Fungi</taxon>
        <taxon>Dikarya</taxon>
        <taxon>Ascomycota</taxon>
        <taxon>Pezizomycotina</taxon>
        <taxon>Dothideomycetes</taxon>
        <taxon>Dothideomycetidae</taxon>
        <taxon>Dothideales</taxon>
        <taxon>Saccotheciaceae</taxon>
        <taxon>Aureobasidium</taxon>
    </lineage>
</organism>
<feature type="region of interest" description="Disordered" evidence="6">
    <location>
        <begin position="1"/>
        <end position="47"/>
    </location>
</feature>
<feature type="region of interest" description="Disordered" evidence="6">
    <location>
        <begin position="862"/>
        <end position="1151"/>
    </location>
</feature>
<evidence type="ECO:0000313" key="11">
    <source>
        <dbReference type="Proteomes" id="UP000767238"/>
    </source>
</evidence>
<keyword evidence="4" id="KW-0234">DNA repair</keyword>
<keyword evidence="5" id="KW-0539">Nucleus</keyword>
<dbReference type="GO" id="GO:0003697">
    <property type="term" value="F:single-stranded DNA binding"/>
    <property type="evidence" value="ECO:0007669"/>
    <property type="project" value="TreeGrafter"/>
</dbReference>
<name>A0A9P8GJW0_AURME</name>
<dbReference type="PANTHER" id="PTHR12135:SF2">
    <property type="entry name" value="DNA REPAIR PROTEIN RAD34"/>
    <property type="match status" value="1"/>
</dbReference>
<dbReference type="Pfam" id="PF03835">
    <property type="entry name" value="Rad4"/>
    <property type="match status" value="1"/>
</dbReference>
<feature type="compositionally biased region" description="Basic residues" evidence="6">
    <location>
        <begin position="223"/>
        <end position="236"/>
    </location>
</feature>
<dbReference type="Gene3D" id="3.90.260.10">
    <property type="entry name" value="Transglutaminase-like"/>
    <property type="match status" value="1"/>
</dbReference>
<evidence type="ECO:0000259" key="8">
    <source>
        <dbReference type="SMART" id="SM01031"/>
    </source>
</evidence>
<dbReference type="Proteomes" id="UP000767238">
    <property type="component" value="Unassembled WGS sequence"/>
</dbReference>
<dbReference type="InterPro" id="IPR018327">
    <property type="entry name" value="BHD_2"/>
</dbReference>
<reference evidence="10" key="1">
    <citation type="journal article" date="2021" name="J Fungi (Basel)">
        <title>Virulence traits and population genomics of the black yeast Aureobasidium melanogenum.</title>
        <authorList>
            <person name="Cernosa A."/>
            <person name="Sun X."/>
            <person name="Gostincar C."/>
            <person name="Fang C."/>
            <person name="Gunde-Cimerman N."/>
            <person name="Song Z."/>
        </authorList>
    </citation>
    <scope>NUCLEOTIDE SEQUENCE</scope>
    <source>
        <strain evidence="10">EXF-8016</strain>
    </source>
</reference>
<dbReference type="GO" id="GO:0006289">
    <property type="term" value="P:nucleotide-excision repair"/>
    <property type="evidence" value="ECO:0007669"/>
    <property type="project" value="InterPro"/>
</dbReference>
<dbReference type="GO" id="GO:0000111">
    <property type="term" value="C:nucleotide-excision repair factor 2 complex"/>
    <property type="evidence" value="ECO:0007669"/>
    <property type="project" value="TreeGrafter"/>
</dbReference>